<evidence type="ECO:0000256" key="1">
    <source>
        <dbReference type="ARBA" id="ARBA00004498"/>
    </source>
</evidence>
<comment type="caution">
    <text evidence="11">Lacks conserved residue(s) required for the propagation of feature annotation.</text>
</comment>
<dbReference type="InterPro" id="IPR000742">
    <property type="entry name" value="EGF"/>
</dbReference>
<feature type="signal peptide" evidence="12">
    <location>
        <begin position="1"/>
        <end position="23"/>
    </location>
</feature>
<keyword evidence="3" id="KW-0964">Secreted</keyword>
<proteinExistence type="inferred from homology"/>
<keyword evidence="10" id="KW-0325">Glycoprotein</keyword>
<dbReference type="InterPro" id="IPR018097">
    <property type="entry name" value="EGF_Ca-bd_CS"/>
</dbReference>
<dbReference type="PROSITE" id="PS01186">
    <property type="entry name" value="EGF_2"/>
    <property type="match status" value="3"/>
</dbReference>
<feature type="domain" description="EGF-like" evidence="13">
    <location>
        <begin position="127"/>
        <end position="167"/>
    </location>
</feature>
<organism evidence="14 15">
    <name type="scientific">Mus spicilegus</name>
    <name type="common">Mound-building mouse</name>
    <dbReference type="NCBI Taxonomy" id="10103"/>
    <lineage>
        <taxon>Eukaryota</taxon>
        <taxon>Metazoa</taxon>
        <taxon>Chordata</taxon>
        <taxon>Craniata</taxon>
        <taxon>Vertebrata</taxon>
        <taxon>Euteleostomi</taxon>
        <taxon>Mammalia</taxon>
        <taxon>Eutheria</taxon>
        <taxon>Euarchontoglires</taxon>
        <taxon>Glires</taxon>
        <taxon>Rodentia</taxon>
        <taxon>Myomorpha</taxon>
        <taxon>Muroidea</taxon>
        <taxon>Muridae</taxon>
        <taxon>Murinae</taxon>
        <taxon>Mus</taxon>
        <taxon>Mus</taxon>
    </lineage>
</organism>
<dbReference type="FunFam" id="2.10.25.10:FF:000091">
    <property type="entry name" value="Fibulin 5"/>
    <property type="match status" value="1"/>
</dbReference>
<evidence type="ECO:0000256" key="12">
    <source>
        <dbReference type="SAM" id="SignalP"/>
    </source>
</evidence>
<keyword evidence="6 12" id="KW-0732">Signal</keyword>
<evidence type="ECO:0000256" key="4">
    <source>
        <dbReference type="ARBA" id="ARBA00022530"/>
    </source>
</evidence>
<dbReference type="InterPro" id="IPR052235">
    <property type="entry name" value="Nephronectin_domain"/>
</dbReference>
<dbReference type="FunFam" id="2.10.25.10:FF:000014">
    <property type="entry name" value="Latent-transforming growth factor beta-binding protein 3"/>
    <property type="match status" value="1"/>
</dbReference>
<evidence type="ECO:0000313" key="15">
    <source>
        <dbReference type="Proteomes" id="UP000694415"/>
    </source>
</evidence>
<keyword evidence="5 11" id="KW-0245">EGF-like domain</keyword>
<feature type="domain" description="EGF-like" evidence="13">
    <location>
        <begin position="208"/>
        <end position="248"/>
    </location>
</feature>
<dbReference type="FunFam" id="2.10.25.10:FF:000487">
    <property type="entry name" value="Fibulin 5"/>
    <property type="match status" value="1"/>
</dbReference>
<dbReference type="Pfam" id="PF12662">
    <property type="entry name" value="cEGF"/>
    <property type="match status" value="1"/>
</dbReference>
<dbReference type="SUPFAM" id="SSF57184">
    <property type="entry name" value="Growth factor receptor domain"/>
    <property type="match status" value="2"/>
</dbReference>
<keyword evidence="7" id="KW-0677">Repeat</keyword>
<evidence type="ECO:0000256" key="3">
    <source>
        <dbReference type="ARBA" id="ARBA00022525"/>
    </source>
</evidence>
<keyword evidence="8" id="KW-0106">Calcium</keyword>
<evidence type="ECO:0000256" key="10">
    <source>
        <dbReference type="ARBA" id="ARBA00023180"/>
    </source>
</evidence>
<name>A0A8C6IJV2_MUSSI</name>
<sequence length="409" mass="45914">MPGLKRILTVTILALWLPHPGNAQQQCTNGFDLDRQSGQCLDIDECRTIPEACRGDMMCVNQNGGYLCIPRTNPVYRGPYSNPYSTSYSGPYPAAAPPVPASNYPTISRPLVCRFGYQMDEGNQCVDVDECATDSHQCNPTQICINTEGGYTCSCTDGYWLLEGQCLDVNECETENPCVQTCVNTYGSFICRCDPGYELEEDGIHCSDMDECSFSEFLCQHECVNQPGSYFCSCPPGYVLLDDNRSCQDINECEHRNHTCTSLQTCYNLQGGFKCIDPISCEEPYLLIGENRCMCPAEHTSCRDQPFTILYRDMDVVSGRSVPADIFQMQATTRYPGAYYIFQIKSGNEGREFYMRQTGPISATLVMTRPIKGPRDIQLDLEMITVNTVINFRGSSVIRLRIYVSQYPF</sequence>
<dbReference type="CDD" id="cd00054">
    <property type="entry name" value="EGF_CA"/>
    <property type="match status" value="1"/>
</dbReference>
<evidence type="ECO:0000259" key="13">
    <source>
        <dbReference type="PROSITE" id="PS50026"/>
    </source>
</evidence>
<dbReference type="PROSITE" id="PS50026">
    <property type="entry name" value="EGF_3"/>
    <property type="match status" value="3"/>
</dbReference>
<dbReference type="PANTHER" id="PTHR24050:SF26">
    <property type="entry name" value="FIBULIN-5"/>
    <property type="match status" value="1"/>
</dbReference>
<accession>A0A8C6IJV2</accession>
<feature type="disulfide bond" evidence="11">
    <location>
        <begin position="172"/>
        <end position="182"/>
    </location>
</feature>
<evidence type="ECO:0000256" key="8">
    <source>
        <dbReference type="ARBA" id="ARBA00022837"/>
    </source>
</evidence>
<dbReference type="PROSITE" id="PS01187">
    <property type="entry name" value="EGF_CA"/>
    <property type="match status" value="2"/>
</dbReference>
<dbReference type="GeneTree" id="ENSGT00940000158774"/>
<protein>
    <submittedName>
        <fullName evidence="14">Fibulin 5</fullName>
    </submittedName>
</protein>
<dbReference type="InterPro" id="IPR009030">
    <property type="entry name" value="Growth_fac_rcpt_cys_sf"/>
</dbReference>
<dbReference type="AlphaFoldDB" id="A0A8C6IJV2"/>
<dbReference type="PROSITE" id="PS00010">
    <property type="entry name" value="ASX_HYDROXYL"/>
    <property type="match status" value="3"/>
</dbReference>
<dbReference type="GO" id="GO:0005509">
    <property type="term" value="F:calcium ion binding"/>
    <property type="evidence" value="ECO:0007669"/>
    <property type="project" value="InterPro"/>
</dbReference>
<evidence type="ECO:0000256" key="5">
    <source>
        <dbReference type="ARBA" id="ARBA00022536"/>
    </source>
</evidence>
<reference evidence="14" key="1">
    <citation type="submission" date="2025-08" db="UniProtKB">
        <authorList>
            <consortium name="Ensembl"/>
        </authorList>
    </citation>
    <scope>IDENTIFICATION</scope>
</reference>
<dbReference type="PANTHER" id="PTHR24050">
    <property type="entry name" value="PA14 DOMAIN-CONTAINING PROTEIN"/>
    <property type="match status" value="1"/>
</dbReference>
<evidence type="ECO:0000313" key="14">
    <source>
        <dbReference type="Ensembl" id="ENSMSIP00000036981.1"/>
    </source>
</evidence>
<keyword evidence="15" id="KW-1185">Reference proteome</keyword>
<feature type="domain" description="EGF-like" evidence="13">
    <location>
        <begin position="168"/>
        <end position="207"/>
    </location>
</feature>
<dbReference type="Pfam" id="PF07645">
    <property type="entry name" value="EGF_CA"/>
    <property type="match status" value="3"/>
</dbReference>
<comment type="similarity">
    <text evidence="2">Belongs to the fibulin family.</text>
</comment>
<feature type="chain" id="PRO_5034428797" evidence="12">
    <location>
        <begin position="24"/>
        <end position="409"/>
    </location>
</feature>
<evidence type="ECO:0000256" key="11">
    <source>
        <dbReference type="PROSITE-ProRule" id="PRU00076"/>
    </source>
</evidence>
<dbReference type="Ensembl" id="ENSMSIT00000046628.1">
    <property type="protein sequence ID" value="ENSMSIP00000036981.1"/>
    <property type="gene ID" value="ENSMSIG00000030807.1"/>
</dbReference>
<evidence type="ECO:0000256" key="6">
    <source>
        <dbReference type="ARBA" id="ARBA00022729"/>
    </source>
</evidence>
<dbReference type="InterPro" id="IPR000152">
    <property type="entry name" value="EGF-type_Asp/Asn_hydroxyl_site"/>
</dbReference>
<dbReference type="InterPro" id="IPR049883">
    <property type="entry name" value="NOTCH1_EGF-like"/>
</dbReference>
<dbReference type="SMART" id="SM00179">
    <property type="entry name" value="EGF_CA"/>
    <property type="match status" value="5"/>
</dbReference>
<keyword evidence="4" id="KW-0272">Extracellular matrix</keyword>
<dbReference type="InterPro" id="IPR026823">
    <property type="entry name" value="cEGF"/>
</dbReference>
<evidence type="ECO:0000256" key="9">
    <source>
        <dbReference type="ARBA" id="ARBA00023157"/>
    </source>
</evidence>
<evidence type="ECO:0000256" key="7">
    <source>
        <dbReference type="ARBA" id="ARBA00022737"/>
    </source>
</evidence>
<evidence type="ECO:0000256" key="2">
    <source>
        <dbReference type="ARBA" id="ARBA00006127"/>
    </source>
</evidence>
<dbReference type="Gene3D" id="2.10.25.10">
    <property type="entry name" value="Laminin"/>
    <property type="match status" value="5"/>
</dbReference>
<dbReference type="Proteomes" id="UP000694415">
    <property type="component" value="Unplaced"/>
</dbReference>
<dbReference type="SMART" id="SM00181">
    <property type="entry name" value="EGF"/>
    <property type="match status" value="4"/>
</dbReference>
<reference evidence="14" key="2">
    <citation type="submission" date="2025-09" db="UniProtKB">
        <authorList>
            <consortium name="Ensembl"/>
        </authorList>
    </citation>
    <scope>IDENTIFICATION</scope>
</reference>
<comment type="subcellular location">
    <subcellularLocation>
        <location evidence="1">Secreted</location>
        <location evidence="1">Extracellular space</location>
        <location evidence="1">Extracellular matrix</location>
    </subcellularLocation>
</comment>
<keyword evidence="9 11" id="KW-1015">Disulfide bond</keyword>
<dbReference type="Pfam" id="PF22914">
    <property type="entry name" value="Fibulin_C"/>
    <property type="match status" value="1"/>
</dbReference>
<dbReference type="InterPro" id="IPR055088">
    <property type="entry name" value="Fibulin_C"/>
</dbReference>
<dbReference type="InterPro" id="IPR001881">
    <property type="entry name" value="EGF-like_Ca-bd_dom"/>
</dbReference>